<evidence type="ECO:0000313" key="4">
    <source>
        <dbReference type="Proteomes" id="UP000526184"/>
    </source>
</evidence>
<evidence type="ECO:0000256" key="1">
    <source>
        <dbReference type="SAM" id="Phobius"/>
    </source>
</evidence>
<dbReference type="InterPro" id="IPR037174">
    <property type="entry name" value="Trimeric_adhesin"/>
</dbReference>
<dbReference type="InterPro" id="IPR008635">
    <property type="entry name" value="Coiled_stalk_dom"/>
</dbReference>
<dbReference type="Proteomes" id="UP000526184">
    <property type="component" value="Unassembled WGS sequence"/>
</dbReference>
<dbReference type="Gene3D" id="2.150.10.10">
    <property type="entry name" value="Serralysin-like metalloprotease, C-terminal"/>
    <property type="match status" value="1"/>
</dbReference>
<feature type="domain" description="Trimeric autotransporter adhesin YadA-like stalk" evidence="2">
    <location>
        <begin position="396"/>
        <end position="427"/>
    </location>
</feature>
<accession>A0A7Z0PFI5</accession>
<comment type="caution">
    <text evidence="3">The sequence shown here is derived from an EMBL/GenBank/DDBJ whole genome shotgun (WGS) entry which is preliminary data.</text>
</comment>
<dbReference type="GO" id="GO:0019867">
    <property type="term" value="C:outer membrane"/>
    <property type="evidence" value="ECO:0007669"/>
    <property type="project" value="InterPro"/>
</dbReference>
<dbReference type="EMBL" id="JABMKT010000034">
    <property type="protein sequence ID" value="NYV28333.1"/>
    <property type="molecule type" value="Genomic_DNA"/>
</dbReference>
<reference evidence="3 4" key="1">
    <citation type="submission" date="2020-05" db="EMBL/GenBank/DDBJ databases">
        <title>Streptobacillus felis strain LHL191014123.</title>
        <authorList>
            <person name="Fawzy A."/>
            <person name="Rau J."/>
            <person name="Risse K."/>
            <person name="Schauerte N."/>
            <person name="Geiger C."/>
            <person name="Blom J."/>
            <person name="Imirzalioglu C."/>
            <person name="Falgenhauer J."/>
            <person name="Bach A."/>
            <person name="Herden C."/>
            <person name="Eisenberg T."/>
        </authorList>
    </citation>
    <scope>NUCLEOTIDE SEQUENCE [LARGE SCALE GENOMIC DNA]</scope>
    <source>
        <strain evidence="3 4">LHL191014123</strain>
    </source>
</reference>
<dbReference type="RefSeq" id="WP_180136313.1">
    <property type="nucleotide sequence ID" value="NZ_JABMKT010000034.1"/>
</dbReference>
<keyword evidence="1" id="KW-0472">Membrane</keyword>
<gene>
    <name evidence="3" type="ORF">HP397_05900</name>
</gene>
<dbReference type="Gene3D" id="3.90.1780.10">
    <property type="entry name" value="Trimeric adhesin"/>
    <property type="match status" value="1"/>
</dbReference>
<keyword evidence="1" id="KW-0812">Transmembrane</keyword>
<feature type="non-terminal residue" evidence="3">
    <location>
        <position position="855"/>
    </location>
</feature>
<dbReference type="InterPro" id="IPR011049">
    <property type="entry name" value="Serralysin-like_metalloprot_C"/>
</dbReference>
<dbReference type="Gene3D" id="1.20.5.170">
    <property type="match status" value="1"/>
</dbReference>
<dbReference type="Pfam" id="PF05662">
    <property type="entry name" value="YadA_stalk"/>
    <property type="match status" value="1"/>
</dbReference>
<sequence>MTNINKVKKTLKSFLKGKVSITKKVTILFLIAGVSAFAGYNNAALPSWINASEIPGSWVFTNMEPNNAKTITGDNNIVLGRFAGGNISGSHNFVAGHNGAGGGTTGINNILMGQEAGVNTAGHNNVALGDRAGKNVTGNNNFAAGPFGAGTGVTGYYNIALGNETGQNVGYAGNVPGLESSNNNTGMGRNNVAIGRKAGNSVQGNENVAIGARVGEGVGSKATTNSEGIYNIVVGVESGNNTQGVSNVALGRNAGNNVDGSYNFAVGPGAGNGTKGSNNIFMGENAGVLNGVIANHTISIGGQTKALKDKVIAIGYGAQAKELKTVALGGNAITDVENSVSLGNDTDTEGTANTRTKGTDNTYTTETISNKLSLNFAGGDQVVGVVSVGNSNQTRRIQNVAPGLISSTSTDAINGSQLYALAEKVANIEITAGGASPVLSFTGDNIKTTSDAIGKVDLGTQKLAINGTDGKIKTEVAKDGQSVTINLDDAITNTIAAKADKSEIKTYVVENGKNTVVTKDESTSGTVKFTVDAEKTVVVAGTGLKMVSEVAATKDNNYVNTYTLGLADEVVNKIDGKADKTDIAKTTLTVTDGKVADLEDANKTKLVTADTVKDAINNTGFFINSGKTEGENTGANKTLVKAGEEVKLIAGKNVTIAQSGKEFTFSVDLPEISKIEVKAEENSAITVTKDANKDVYTVGVNVDNDTIVIQDGKLKAIIPSIEPGTITDEVVEGNKLAKTDEPNKYATAGTVVNAINTLGNNTIKLAGNSGETNTQNLNKDGGIKFAIEGNGLVKTEAKEDKVIIDLSDEAKEKLNKIENVEKSTTSAISGVASAVAMANLPQVSNIAGHRHNIAG</sequence>
<evidence type="ECO:0000313" key="3">
    <source>
        <dbReference type="EMBL" id="NYV28333.1"/>
    </source>
</evidence>
<proteinExistence type="predicted"/>
<evidence type="ECO:0000259" key="2">
    <source>
        <dbReference type="Pfam" id="PF05662"/>
    </source>
</evidence>
<keyword evidence="4" id="KW-1185">Reference proteome</keyword>
<keyword evidence="1" id="KW-1133">Transmembrane helix</keyword>
<dbReference type="AlphaFoldDB" id="A0A7Z0PFI5"/>
<protein>
    <recommendedName>
        <fullName evidence="2">Trimeric autotransporter adhesin YadA-like stalk domain-containing protein</fullName>
    </recommendedName>
</protein>
<feature type="transmembrane region" description="Helical" evidence="1">
    <location>
        <begin position="21"/>
        <end position="40"/>
    </location>
</feature>
<organism evidence="3 4">
    <name type="scientific">Streptobacillus felis</name>
    <dbReference type="NCBI Taxonomy" id="1384509"/>
    <lineage>
        <taxon>Bacteria</taxon>
        <taxon>Fusobacteriati</taxon>
        <taxon>Fusobacteriota</taxon>
        <taxon>Fusobacteriia</taxon>
        <taxon>Fusobacteriales</taxon>
        <taxon>Leptotrichiaceae</taxon>
        <taxon>Streptobacillus</taxon>
    </lineage>
</organism>
<name>A0A7Z0PFI5_9FUSO</name>